<dbReference type="EMBL" id="KI394278">
    <property type="protein sequence ID" value="ERN04395.1"/>
    <property type="molecule type" value="Genomic_DNA"/>
</dbReference>
<dbReference type="GO" id="GO:0003677">
    <property type="term" value="F:DNA binding"/>
    <property type="evidence" value="ECO:0007669"/>
    <property type="project" value="InterPro"/>
</dbReference>
<feature type="coiled-coil region" evidence="1">
    <location>
        <begin position="298"/>
        <end position="336"/>
    </location>
</feature>
<dbReference type="Proteomes" id="UP000017836">
    <property type="component" value="Unassembled WGS sequence"/>
</dbReference>
<reference evidence="5" key="1">
    <citation type="journal article" date="2013" name="Science">
        <title>The Amborella genome and the evolution of flowering plants.</title>
        <authorList>
            <consortium name="Amborella Genome Project"/>
        </authorList>
    </citation>
    <scope>NUCLEOTIDE SEQUENCE [LARGE SCALE GENOMIC DNA]</scope>
</reference>
<evidence type="ECO:0000259" key="3">
    <source>
        <dbReference type="Pfam" id="PF07460"/>
    </source>
</evidence>
<dbReference type="OMA" id="FEWQNVL"/>
<dbReference type="STRING" id="13333.W1PBI6"/>
<dbReference type="eggNOG" id="ENOG502QUKG">
    <property type="taxonomic scope" value="Eukaryota"/>
</dbReference>
<evidence type="ECO:0000313" key="4">
    <source>
        <dbReference type="EMBL" id="ERN04395.1"/>
    </source>
</evidence>
<keyword evidence="1" id="KW-0175">Coiled coil</keyword>
<dbReference type="AlphaFoldDB" id="W1PBI6"/>
<organism evidence="4 5">
    <name type="scientific">Amborella trichopoda</name>
    <dbReference type="NCBI Taxonomy" id="13333"/>
    <lineage>
        <taxon>Eukaryota</taxon>
        <taxon>Viridiplantae</taxon>
        <taxon>Streptophyta</taxon>
        <taxon>Embryophyta</taxon>
        <taxon>Tracheophyta</taxon>
        <taxon>Spermatophyta</taxon>
        <taxon>Magnoliopsida</taxon>
        <taxon>Amborellales</taxon>
        <taxon>Amborellaceae</taxon>
        <taxon>Amborella</taxon>
    </lineage>
</organism>
<accession>W1PBI6</accession>
<evidence type="ECO:0000256" key="2">
    <source>
        <dbReference type="SAM" id="MobiDB-lite"/>
    </source>
</evidence>
<proteinExistence type="predicted"/>
<dbReference type="Pfam" id="PF07460">
    <property type="entry name" value="NUMOD3"/>
    <property type="match status" value="1"/>
</dbReference>
<dbReference type="HOGENOM" id="CLU_028318_0_0_1"/>
<dbReference type="InterPro" id="IPR003611">
    <property type="entry name" value="NUMOD3"/>
</dbReference>
<dbReference type="Gramene" id="ERN04395">
    <property type="protein sequence ID" value="ERN04395"/>
    <property type="gene ID" value="AMTR_s00147p00104660"/>
</dbReference>
<name>W1PBI6_AMBTC</name>
<feature type="compositionally biased region" description="Basic and acidic residues" evidence="2">
    <location>
        <begin position="199"/>
        <end position="208"/>
    </location>
</feature>
<feature type="region of interest" description="Disordered" evidence="2">
    <location>
        <begin position="28"/>
        <end position="50"/>
    </location>
</feature>
<sequence length="509" mass="57234">MQNGVSIKAVATMDLDYLVQSQSEGGEKNHLSLISDGNCEPNQLSTDDSAELDENERLRRMKISKANKGNVPWNKGRKHSPETLRKIRERTKLAMQDPKVKMKLVNLGHAQSKETRVKIGQGVRIGWERRRERLALQETCCLQWQNLITEASRKGIHGEDELQWDSYETLDRELEKEWQESIERRRSMPRPKGGRRAPKSPEQRRKISEAISAKWADPEYRDRVFSGLTKYHGTPVGAVRRSPRRRQMEDANAMKSSPIKKQEMLNSGGSTGKAGPKSKEISTPSYTDPLANSKLEMLKKIRKQRAAMETKKKEATERARLLIAEAEKAAKALEVAAMSNPLARATLAETRKLIAEATRSLESIDNGQINSHAQDQQVLNTSTPNPELIKTYMNGKHHLTQSDNKFENFGFDKLALQNVMNGTEDPDTINNVRERSENAGLGYLSCSLQSGNATFEHNCPATQEKIVAEGVRLGAEMGISQFRKTESSASATATRKKWVCGRLVEVEDD</sequence>
<protein>
    <recommendedName>
        <fullName evidence="3">Nuclease associated modular domain-containing protein</fullName>
    </recommendedName>
</protein>
<gene>
    <name evidence="4" type="ORF">AMTR_s00147p00104660</name>
</gene>
<evidence type="ECO:0000313" key="5">
    <source>
        <dbReference type="Proteomes" id="UP000017836"/>
    </source>
</evidence>
<dbReference type="PANTHER" id="PTHR34199:SF2">
    <property type="entry name" value="NUMOD3 MOTIF FAMILY PROTEIN, EXPRESSED"/>
    <property type="match status" value="1"/>
</dbReference>
<feature type="region of interest" description="Disordered" evidence="2">
    <location>
        <begin position="233"/>
        <end position="290"/>
    </location>
</feature>
<evidence type="ECO:0000256" key="1">
    <source>
        <dbReference type="SAM" id="Coils"/>
    </source>
</evidence>
<feature type="domain" description="Nuclease associated modular" evidence="3">
    <location>
        <begin position="61"/>
        <end position="88"/>
    </location>
</feature>
<feature type="compositionally biased region" description="Basic residues" evidence="2">
    <location>
        <begin position="187"/>
        <end position="198"/>
    </location>
</feature>
<keyword evidence="5" id="KW-1185">Reference proteome</keyword>
<feature type="region of interest" description="Disordered" evidence="2">
    <location>
        <begin position="180"/>
        <end position="210"/>
    </location>
</feature>
<dbReference type="PANTHER" id="PTHR34199">
    <property type="entry name" value="NUMOD3 MOTIF FAMILY PROTEIN, EXPRESSED"/>
    <property type="match status" value="1"/>
</dbReference>